<dbReference type="OrthoDB" id="5432239at2"/>
<evidence type="ECO:0000313" key="3">
    <source>
        <dbReference type="Proteomes" id="UP000008561"/>
    </source>
</evidence>
<protein>
    <submittedName>
        <fullName evidence="2">Heat shock protein DnaJ domain protein</fullName>
    </submittedName>
</protein>
<dbReference type="InterPro" id="IPR037257">
    <property type="entry name" value="T2SS_E_N_sf"/>
</dbReference>
<dbReference type="InterPro" id="IPR001623">
    <property type="entry name" value="DnaJ_domain"/>
</dbReference>
<gene>
    <name evidence="2" type="ordered locus">Dole_0771</name>
</gene>
<dbReference type="RefSeq" id="WP_012174199.1">
    <property type="nucleotide sequence ID" value="NC_009943.1"/>
</dbReference>
<evidence type="ECO:0000256" key="1">
    <source>
        <dbReference type="SAM" id="MobiDB-lite"/>
    </source>
</evidence>
<feature type="region of interest" description="Disordered" evidence="1">
    <location>
        <begin position="88"/>
        <end position="111"/>
    </location>
</feature>
<dbReference type="KEGG" id="dol:Dole_0771"/>
<keyword evidence="3" id="KW-1185">Reference proteome</keyword>
<dbReference type="HOGENOM" id="CLU_1141293_0_0_7"/>
<dbReference type="SUPFAM" id="SSF160246">
    <property type="entry name" value="EspE N-terminal domain-like"/>
    <property type="match status" value="1"/>
</dbReference>
<dbReference type="Proteomes" id="UP000008561">
    <property type="component" value="Chromosome"/>
</dbReference>
<dbReference type="CDD" id="cd06257">
    <property type="entry name" value="DnaJ"/>
    <property type="match status" value="1"/>
</dbReference>
<dbReference type="EMBL" id="CP000859">
    <property type="protein sequence ID" value="ABW66581.1"/>
    <property type="molecule type" value="Genomic_DNA"/>
</dbReference>
<proteinExistence type="predicted"/>
<dbReference type="InterPro" id="IPR036869">
    <property type="entry name" value="J_dom_sf"/>
</dbReference>
<keyword evidence="2" id="KW-0346">Stress response</keyword>
<dbReference type="AlphaFoldDB" id="A8ZVC0"/>
<accession>A8ZVC0</accession>
<dbReference type="Gene3D" id="1.10.287.110">
    <property type="entry name" value="DnaJ domain"/>
    <property type="match status" value="1"/>
</dbReference>
<dbReference type="SUPFAM" id="SSF46565">
    <property type="entry name" value="Chaperone J-domain"/>
    <property type="match status" value="1"/>
</dbReference>
<organism evidence="2 3">
    <name type="scientific">Desulfosudis oleivorans (strain DSM 6200 / JCM 39069 / Hxd3)</name>
    <name type="common">Desulfococcus oleovorans</name>
    <dbReference type="NCBI Taxonomy" id="96561"/>
    <lineage>
        <taxon>Bacteria</taxon>
        <taxon>Pseudomonadati</taxon>
        <taxon>Thermodesulfobacteriota</taxon>
        <taxon>Desulfobacteria</taxon>
        <taxon>Desulfobacterales</taxon>
        <taxon>Desulfosudaceae</taxon>
        <taxon>Desulfosudis</taxon>
    </lineage>
</organism>
<sequence length="245" mass="28178">MISQVPGAEVVHACRLLFPAAAVIDTCFLETVAKKDLKTAFRKKALKTHPDRAKALGRSQEELKRLFEETTSAYHTLSLFFSGRSTRTATVKNEKPASPRPAPRRPARKRTTDHFYTGRLPTRELRLGEYLYYSGLISWKTLINAIVWQKNQRPRFGEIARQWNFLSDAEVYRVLSGKAWNEPFGEYARRRGLLSKYQQMAVSGRQKQLQPMIGEHFINEGLFTPAQVDMMVMRAKQHNRGVGHR</sequence>
<name>A8ZVC0_DESOH</name>
<dbReference type="eggNOG" id="COG0484">
    <property type="taxonomic scope" value="Bacteria"/>
</dbReference>
<dbReference type="STRING" id="96561.Dole_0771"/>
<evidence type="ECO:0000313" key="2">
    <source>
        <dbReference type="EMBL" id="ABW66581.1"/>
    </source>
</evidence>
<reference evidence="2 3" key="1">
    <citation type="submission" date="2007-10" db="EMBL/GenBank/DDBJ databases">
        <title>Complete sequence of Desulfococcus oleovorans Hxd3.</title>
        <authorList>
            <consortium name="US DOE Joint Genome Institute"/>
            <person name="Copeland A."/>
            <person name="Lucas S."/>
            <person name="Lapidus A."/>
            <person name="Barry K."/>
            <person name="Glavina del Rio T."/>
            <person name="Dalin E."/>
            <person name="Tice H."/>
            <person name="Pitluck S."/>
            <person name="Kiss H."/>
            <person name="Brettin T."/>
            <person name="Bruce D."/>
            <person name="Detter J.C."/>
            <person name="Han C."/>
            <person name="Schmutz J."/>
            <person name="Larimer F."/>
            <person name="Land M."/>
            <person name="Hauser L."/>
            <person name="Kyrpides N."/>
            <person name="Kim E."/>
            <person name="Wawrik B."/>
            <person name="Richardson P."/>
        </authorList>
    </citation>
    <scope>NUCLEOTIDE SEQUENCE [LARGE SCALE GENOMIC DNA]</scope>
    <source>
        <strain evidence="3">DSM 6200 / JCM 39069 / Hxd3</strain>
    </source>
</reference>
<feature type="compositionally biased region" description="Basic residues" evidence="1">
    <location>
        <begin position="102"/>
        <end position="111"/>
    </location>
</feature>